<protein>
    <recommendedName>
        <fullName evidence="4">HTH araC/xylS-type domain-containing protein</fullName>
    </recommendedName>
</protein>
<dbReference type="PANTHER" id="PTHR46796:SF15">
    <property type="entry name" value="BLL1074 PROTEIN"/>
    <property type="match status" value="1"/>
</dbReference>
<dbReference type="Gene3D" id="1.10.10.60">
    <property type="entry name" value="Homeodomain-like"/>
    <property type="match status" value="1"/>
</dbReference>
<keyword evidence="1" id="KW-0805">Transcription regulation</keyword>
<dbReference type="GO" id="GO:0043565">
    <property type="term" value="F:sequence-specific DNA binding"/>
    <property type="evidence" value="ECO:0007669"/>
    <property type="project" value="InterPro"/>
</dbReference>
<evidence type="ECO:0000313" key="6">
    <source>
        <dbReference type="Proteomes" id="UP000094008"/>
    </source>
</evidence>
<gene>
    <name evidence="5" type="ORF">A5779_09930</name>
</gene>
<evidence type="ECO:0000256" key="2">
    <source>
        <dbReference type="ARBA" id="ARBA00023125"/>
    </source>
</evidence>
<feature type="domain" description="HTH araC/xylS-type" evidence="4">
    <location>
        <begin position="173"/>
        <end position="275"/>
    </location>
</feature>
<organism evidence="5 6">
    <name type="scientific">Mycolicibacterium peregrinum</name>
    <name type="common">Mycobacterium peregrinum</name>
    <dbReference type="NCBI Taxonomy" id="43304"/>
    <lineage>
        <taxon>Bacteria</taxon>
        <taxon>Bacillati</taxon>
        <taxon>Actinomycetota</taxon>
        <taxon>Actinomycetes</taxon>
        <taxon>Mycobacteriales</taxon>
        <taxon>Mycobacteriaceae</taxon>
        <taxon>Mycolicibacterium</taxon>
    </lineage>
</organism>
<dbReference type="InterPro" id="IPR018060">
    <property type="entry name" value="HTH_AraC"/>
</dbReference>
<dbReference type="InterPro" id="IPR009057">
    <property type="entry name" value="Homeodomain-like_sf"/>
</dbReference>
<dbReference type="PROSITE" id="PS01124">
    <property type="entry name" value="HTH_ARAC_FAMILY_2"/>
    <property type="match status" value="1"/>
</dbReference>
<evidence type="ECO:0000256" key="3">
    <source>
        <dbReference type="ARBA" id="ARBA00023163"/>
    </source>
</evidence>
<keyword evidence="3" id="KW-0804">Transcription</keyword>
<dbReference type="Proteomes" id="UP000094008">
    <property type="component" value="Unassembled WGS sequence"/>
</dbReference>
<dbReference type="PANTHER" id="PTHR46796">
    <property type="entry name" value="HTH-TYPE TRANSCRIPTIONAL ACTIVATOR RHAS-RELATED"/>
    <property type="match status" value="1"/>
</dbReference>
<accession>A0A1A0VEI8</accession>
<keyword evidence="2" id="KW-0238">DNA-binding</keyword>
<dbReference type="GO" id="GO:0003700">
    <property type="term" value="F:DNA-binding transcription factor activity"/>
    <property type="evidence" value="ECO:0007669"/>
    <property type="project" value="InterPro"/>
</dbReference>
<comment type="caution">
    <text evidence="5">The sequence shown here is derived from an EMBL/GenBank/DDBJ whole genome shotgun (WGS) entry which is preliminary data.</text>
</comment>
<dbReference type="SUPFAM" id="SSF46689">
    <property type="entry name" value="Homeodomain-like"/>
    <property type="match status" value="2"/>
</dbReference>
<reference evidence="6" key="1">
    <citation type="submission" date="2016-06" db="EMBL/GenBank/DDBJ databases">
        <authorList>
            <person name="Sutton G."/>
            <person name="Brinkac L."/>
            <person name="Sanka R."/>
            <person name="Adams M."/>
            <person name="Lau E."/>
            <person name="Mehaffy C."/>
            <person name="Tameris M."/>
            <person name="Hatherill M."/>
            <person name="Hanekom W."/>
            <person name="Mahomed H."/>
            <person name="Mcshane H."/>
        </authorList>
    </citation>
    <scope>NUCLEOTIDE SEQUENCE [LARGE SCALE GENOMIC DNA]</scope>
    <source>
        <strain evidence="6">852002-10433_SCH5171157</strain>
    </source>
</reference>
<dbReference type="InterPro" id="IPR050204">
    <property type="entry name" value="AraC_XylS_family_regulators"/>
</dbReference>
<sequence>MSVAKANVAHMLTAQALIARPEFSIATWSCSGEHPDWSEAECPVDGRFVLVRSGCFRRRGSGEPVDHDATMGYLGEPGEHEHFAHPHGGDACTSLQLSADRWWQLAGERNRIGPSSVYVDARLELAHRRLLAGSRADPDYQLAEGLVRLVGSALRAAARRPIPASDPPARPSDRLVSQARDAIRQADDAAVGLFPLATALGVSPYRLSRSFSNELGVSVTRYRNRVRVGRALDHLHRGTSTIADVAATLGFADQAHFCRTLRAHTGLTPTAVRRELRCAG</sequence>
<evidence type="ECO:0000313" key="5">
    <source>
        <dbReference type="EMBL" id="OBB81653.1"/>
    </source>
</evidence>
<evidence type="ECO:0000256" key="1">
    <source>
        <dbReference type="ARBA" id="ARBA00023015"/>
    </source>
</evidence>
<dbReference type="AlphaFoldDB" id="A0A1A0VEI8"/>
<dbReference type="SMART" id="SM00342">
    <property type="entry name" value="HTH_ARAC"/>
    <property type="match status" value="1"/>
</dbReference>
<proteinExistence type="predicted"/>
<dbReference type="Pfam" id="PF12833">
    <property type="entry name" value="HTH_18"/>
    <property type="match status" value="1"/>
</dbReference>
<dbReference type="EMBL" id="LZSY01000180">
    <property type="protein sequence ID" value="OBB81653.1"/>
    <property type="molecule type" value="Genomic_DNA"/>
</dbReference>
<evidence type="ECO:0000259" key="4">
    <source>
        <dbReference type="PROSITE" id="PS01124"/>
    </source>
</evidence>
<name>A0A1A0VEI8_MYCPR</name>